<protein>
    <recommendedName>
        <fullName evidence="8">Nep1-like protein</fullName>
    </recommendedName>
</protein>
<dbReference type="GO" id="GO:0005576">
    <property type="term" value="C:extracellular region"/>
    <property type="evidence" value="ECO:0007669"/>
    <property type="project" value="UniProtKB-SubCell"/>
</dbReference>
<accession>A0AAV0T3E5</accession>
<organism evidence="6 7">
    <name type="scientific">Hyaloperonospora brassicae</name>
    <name type="common">Brassica downy mildew</name>
    <name type="synonym">Peronospora brassicae</name>
    <dbReference type="NCBI Taxonomy" id="162125"/>
    <lineage>
        <taxon>Eukaryota</taxon>
        <taxon>Sar</taxon>
        <taxon>Stramenopiles</taxon>
        <taxon>Oomycota</taxon>
        <taxon>Peronosporomycetes</taxon>
        <taxon>Peronosporales</taxon>
        <taxon>Peronosporaceae</taxon>
        <taxon>Hyaloperonospora</taxon>
    </lineage>
</organism>
<dbReference type="AlphaFoldDB" id="A0AAV0T3E5"/>
<evidence type="ECO:0000256" key="5">
    <source>
        <dbReference type="SAM" id="SignalP"/>
    </source>
</evidence>
<name>A0AAV0T3E5_HYABA</name>
<keyword evidence="4" id="KW-0843">Virulence</keyword>
<feature type="chain" id="PRO_5043359271" description="Nep1-like protein" evidence="5">
    <location>
        <begin position="21"/>
        <end position="194"/>
    </location>
</feature>
<dbReference type="Proteomes" id="UP001162031">
    <property type="component" value="Unassembled WGS sequence"/>
</dbReference>
<dbReference type="EMBL" id="CANTFL010000086">
    <property type="protein sequence ID" value="CAI5711821.1"/>
    <property type="molecule type" value="Genomic_DNA"/>
</dbReference>
<evidence type="ECO:0000313" key="6">
    <source>
        <dbReference type="EMBL" id="CAI5711821.1"/>
    </source>
</evidence>
<reference evidence="6" key="1">
    <citation type="submission" date="2022-12" db="EMBL/GenBank/DDBJ databases">
        <authorList>
            <person name="Webb A."/>
        </authorList>
    </citation>
    <scope>NUCLEOTIDE SEQUENCE</scope>
    <source>
        <strain evidence="6">Hp1</strain>
    </source>
</reference>
<dbReference type="PANTHER" id="PTHR33657:SF8">
    <property type="entry name" value="DOMAIN PROTEIN, PUTATIVE (AFU_ORTHOLOGUE AFUA_5G00600)-RELATED"/>
    <property type="match status" value="1"/>
</dbReference>
<dbReference type="PANTHER" id="PTHR33657">
    <property type="entry name" value="DOMAIN PROTEIN, PUTATIVE (AFU_ORTHOLOGUE AFUA_5G00600)-RELATED"/>
    <property type="match status" value="1"/>
</dbReference>
<evidence type="ECO:0000256" key="1">
    <source>
        <dbReference type="ARBA" id="ARBA00004613"/>
    </source>
</evidence>
<comment type="subcellular location">
    <subcellularLocation>
        <location evidence="1">Secreted</location>
    </subcellularLocation>
</comment>
<dbReference type="InterPro" id="IPR008701">
    <property type="entry name" value="NPP1"/>
</dbReference>
<evidence type="ECO:0008006" key="8">
    <source>
        <dbReference type="Google" id="ProtNLM"/>
    </source>
</evidence>
<evidence type="ECO:0000256" key="3">
    <source>
        <dbReference type="ARBA" id="ARBA00022525"/>
    </source>
</evidence>
<keyword evidence="7" id="KW-1185">Reference proteome</keyword>
<comment type="similarity">
    <text evidence="2">Belongs to the Necrosis inducing protein (NPP1) family.</text>
</comment>
<keyword evidence="5" id="KW-0732">Signal</keyword>
<evidence type="ECO:0000256" key="2">
    <source>
        <dbReference type="ARBA" id="ARBA00009520"/>
    </source>
</evidence>
<proteinExistence type="inferred from homology"/>
<evidence type="ECO:0000256" key="4">
    <source>
        <dbReference type="ARBA" id="ARBA00023026"/>
    </source>
</evidence>
<dbReference type="Pfam" id="PF05630">
    <property type="entry name" value="NPP1"/>
    <property type="match status" value="1"/>
</dbReference>
<comment type="caution">
    <text evidence="6">The sequence shown here is derived from an EMBL/GenBank/DDBJ whole genome shotgun (WGS) entry which is preliminary data.</text>
</comment>
<sequence>MRAAAFLYAALLAVLPQGQPQYCGEKKVPYDQVKPLPEKPPKLFSELAAHKYKPTLQIVHGCHPYAAVSADGAISGGLNVSGAHDAGCKGPILGSQVYVRSMWMFDHWGMMFAWFVPKESMGSGTGHPYDWKWVIVWLNNPDPAVSRVEAVTIVESDGETKENCYLHQSKVVLRWRPKIRVPSSGRQALRRIVY</sequence>
<gene>
    <name evidence="6" type="ORF">HBR001_LOCUS726</name>
</gene>
<evidence type="ECO:0000313" key="7">
    <source>
        <dbReference type="Proteomes" id="UP001162031"/>
    </source>
</evidence>
<feature type="signal peptide" evidence="5">
    <location>
        <begin position="1"/>
        <end position="20"/>
    </location>
</feature>
<keyword evidence="3" id="KW-0964">Secreted</keyword>